<dbReference type="Gene3D" id="3.30.590.20">
    <property type="match status" value="1"/>
</dbReference>
<sequence>MHASSTATLRREDLTSLFTRSGDVRERIGLEIENAVVDPDTGLAIPYSAPGGIRDLLGALLAEFGGEPLHEGEHLTGLTTGNGMAVTLEPGGALEYSSAPTADLATAVADMRRTMERFAEIARRFGHAIVPGGNLPFDRLRDVSWVPKPRGVVMREHFHRLGEEGAEGPVVMALTLSTQTTLDYTSAEDLAEKVRVQVAASPVVSALFVNSPLAGGEVTGLRSRRRKSWLKADPSRCGLLRVGLREAMTAEDFVEWALTFPMIYRLTAGGCDPAGGRPFGAVLADGFPDGSPPTWADWTSHLSQLWTDVRVRGTLELRAPDGPPYPHIPAVPALWVGLTYHRPSRLAAWDLLRGYSADDLERTMREVPVKGLSAMVGDVEARELGGELVRLAQEGLAARVEAGVERPEVVGYLDPIEEVVATGTTFADHVVRRWEGEFDRDPAHYVAAFRV</sequence>
<dbReference type="GO" id="GO:0006750">
    <property type="term" value="P:glutathione biosynthetic process"/>
    <property type="evidence" value="ECO:0007669"/>
    <property type="project" value="UniProtKB-UniRule"/>
</dbReference>
<dbReference type="EC" id="6.3.2.2" evidence="5"/>
<comment type="function">
    <text evidence="5">Catalyzes the synthesis of gamma-glutamylcysteine (gamma-GC).</text>
</comment>
<keyword evidence="3 5" id="KW-0067">ATP-binding</keyword>
<dbReference type="InterPro" id="IPR035434">
    <property type="entry name" value="GCL_bact_plant"/>
</dbReference>
<dbReference type="GO" id="GO:0004357">
    <property type="term" value="F:glutamate-cysteine ligase activity"/>
    <property type="evidence" value="ECO:0007669"/>
    <property type="project" value="UniProtKB-UniRule"/>
</dbReference>
<evidence type="ECO:0000256" key="1">
    <source>
        <dbReference type="ARBA" id="ARBA00022598"/>
    </source>
</evidence>
<organism evidence="6 7">
    <name type="scientific">Saccharothrix ecbatanensis</name>
    <dbReference type="NCBI Taxonomy" id="1105145"/>
    <lineage>
        <taxon>Bacteria</taxon>
        <taxon>Bacillati</taxon>
        <taxon>Actinomycetota</taxon>
        <taxon>Actinomycetes</taxon>
        <taxon>Pseudonocardiales</taxon>
        <taxon>Pseudonocardiaceae</taxon>
        <taxon>Saccharothrix</taxon>
    </lineage>
</organism>
<dbReference type="Proteomes" id="UP000552097">
    <property type="component" value="Unassembled WGS sequence"/>
</dbReference>
<keyword evidence="2 5" id="KW-0547">Nucleotide-binding</keyword>
<evidence type="ECO:0000313" key="6">
    <source>
        <dbReference type="EMBL" id="MBB5802690.1"/>
    </source>
</evidence>
<dbReference type="RefSeq" id="WP_184919550.1">
    <property type="nucleotide sequence ID" value="NZ_JACHMO010000001.1"/>
</dbReference>
<dbReference type="PANTHER" id="PTHR34378:SF1">
    <property type="entry name" value="GLUTAMATE--CYSTEINE LIGASE, CHLOROPLASTIC"/>
    <property type="match status" value="1"/>
</dbReference>
<comment type="catalytic activity">
    <reaction evidence="4 5">
        <text>L-cysteine + L-glutamate + ATP = gamma-L-glutamyl-L-cysteine + ADP + phosphate + H(+)</text>
        <dbReference type="Rhea" id="RHEA:13285"/>
        <dbReference type="ChEBI" id="CHEBI:15378"/>
        <dbReference type="ChEBI" id="CHEBI:29985"/>
        <dbReference type="ChEBI" id="CHEBI:30616"/>
        <dbReference type="ChEBI" id="CHEBI:35235"/>
        <dbReference type="ChEBI" id="CHEBI:43474"/>
        <dbReference type="ChEBI" id="CHEBI:58173"/>
        <dbReference type="ChEBI" id="CHEBI:456216"/>
        <dbReference type="EC" id="6.3.2.2"/>
    </reaction>
</comment>
<evidence type="ECO:0000256" key="3">
    <source>
        <dbReference type="ARBA" id="ARBA00022840"/>
    </source>
</evidence>
<evidence type="ECO:0000256" key="5">
    <source>
        <dbReference type="PIRNR" id="PIRNR017901"/>
    </source>
</evidence>
<dbReference type="Pfam" id="PF04107">
    <property type="entry name" value="GCS2"/>
    <property type="match status" value="1"/>
</dbReference>
<keyword evidence="7" id="KW-1185">Reference proteome</keyword>
<dbReference type="GO" id="GO:0005524">
    <property type="term" value="F:ATP binding"/>
    <property type="evidence" value="ECO:0007669"/>
    <property type="project" value="UniProtKB-UniRule"/>
</dbReference>
<reference evidence="6 7" key="1">
    <citation type="submission" date="2020-08" db="EMBL/GenBank/DDBJ databases">
        <title>Sequencing the genomes of 1000 actinobacteria strains.</title>
        <authorList>
            <person name="Klenk H.-P."/>
        </authorList>
    </citation>
    <scope>NUCLEOTIDE SEQUENCE [LARGE SCALE GENOMIC DNA]</scope>
    <source>
        <strain evidence="6 7">DSM 45486</strain>
    </source>
</reference>
<comment type="caution">
    <text evidence="6">The sequence shown here is derived from an EMBL/GenBank/DDBJ whole genome shotgun (WGS) entry which is preliminary data.</text>
</comment>
<name>A0A7W9M078_9PSEU</name>
<comment type="similarity">
    <text evidence="5">Belongs to the glutamate--cysteine ligase type 2 family. EgtA subfamily.</text>
</comment>
<dbReference type="EMBL" id="JACHMO010000001">
    <property type="protein sequence ID" value="MBB5802690.1"/>
    <property type="molecule type" value="Genomic_DNA"/>
</dbReference>
<evidence type="ECO:0000313" key="7">
    <source>
        <dbReference type="Proteomes" id="UP000552097"/>
    </source>
</evidence>
<dbReference type="InterPro" id="IPR006336">
    <property type="entry name" value="GCS2"/>
</dbReference>
<dbReference type="InterPro" id="IPR014746">
    <property type="entry name" value="Gln_synth/guanido_kin_cat_dom"/>
</dbReference>
<dbReference type="SUPFAM" id="SSF55931">
    <property type="entry name" value="Glutamine synthetase/guanido kinase"/>
    <property type="match status" value="1"/>
</dbReference>
<gene>
    <name evidence="6" type="ORF">F4560_002458</name>
</gene>
<protein>
    <recommendedName>
        <fullName evidence="5">Glutamate--cysteine ligase</fullName>
        <ecNumber evidence="5">6.3.2.2</ecNumber>
    </recommendedName>
</protein>
<evidence type="ECO:0000256" key="2">
    <source>
        <dbReference type="ARBA" id="ARBA00022741"/>
    </source>
</evidence>
<accession>A0A7W9M078</accession>
<proteinExistence type="inferred from homology"/>
<dbReference type="AlphaFoldDB" id="A0A7W9M078"/>
<evidence type="ECO:0000256" key="4">
    <source>
        <dbReference type="ARBA" id="ARBA00048819"/>
    </source>
</evidence>
<dbReference type="PANTHER" id="PTHR34378">
    <property type="entry name" value="GLUTAMATE--CYSTEINE LIGASE, CHLOROPLASTIC"/>
    <property type="match status" value="1"/>
</dbReference>
<keyword evidence="1 5" id="KW-0436">Ligase</keyword>
<dbReference type="PIRSF" id="PIRSF017901">
    <property type="entry name" value="GCL"/>
    <property type="match status" value="1"/>
</dbReference>